<sequence>MRNRHFNYIAFTLFIVFIFISAIPIFLPLLTYNSLLVIEIPKPLSNYLDAETPLLNVSSWMLTVLFGCFSVKLRKAVLKPETYCRDEYFVDRVQERSILFSFLERDNKDNGALFFLKGGMCRGKSILIKRFADDVNRNIRMGNLLKNYPEEKQYSAYYVPIDGNKNDIFLCISQILHNDDSLNTCEKVVRFIKKASYRSKVLLIIDNICKEQSRAAIEAAHALLYKSAFLKIILVITVDTKIEESDALIPPLFGEMHIQELSQVYNKPLSSEEQQQILRISGGIPSYVRMLFDTKVSQTSFQLSNIEDIQHVIKNQFETLADQKKIVVYLSYLNLCYEGGIPKKDILDISESPEDHLSSVLDTALAHEYKQHQKSYIRMDSLVAGYCRQFGYPDDVLKDICSFYFKKDTESDIALTAMLMLHVQEELNVPKDIFRKKYAQNDFFFFVKLGRLDQENKLVYLNENKEFNNEFRYYHLNSLLQLGQYSQAIDELKRYESSEISLPSLRKTNDLLGFEMQYLIIDLHHLSNQFDLALDEIDALLSQKENIKEDYMNRFLYLKAHCIKHKGDNLPLADSILQRLSEKKLTQTMRVRVLYSHMAIHLFWGNKSFPYESTIQMLRDTAEKNSPEQVHMQRHIANYYWKIQNNSHEALNIINSCLEQLEKTRWRIIYDFYFEKAELMRIQNEEKTAKHDINAILHLYDQAIDFAEENKDINLACCSRLGKILTLWSSPQNSAAWRKKQFHIVEDEYEKVKEADLLINSAYAAYVKFLLSDEKPLQEFLIYCKQNNYYDLVKQIDSPGILKLTVM</sequence>
<protein>
    <recommendedName>
        <fullName evidence="3">ATP-binding protein</fullName>
    </recommendedName>
</protein>
<organism evidence="2">
    <name type="scientific">Lacrimispora sp. BS-2</name>
    <dbReference type="NCBI Taxonomy" id="3151850"/>
    <lineage>
        <taxon>Bacteria</taxon>
        <taxon>Bacillati</taxon>
        <taxon>Bacillota</taxon>
        <taxon>Clostridia</taxon>
        <taxon>Lachnospirales</taxon>
        <taxon>Lachnospiraceae</taxon>
        <taxon>Lacrimispora</taxon>
    </lineage>
</organism>
<evidence type="ECO:0008006" key="3">
    <source>
        <dbReference type="Google" id="ProtNLM"/>
    </source>
</evidence>
<dbReference type="SUPFAM" id="SSF52540">
    <property type="entry name" value="P-loop containing nucleoside triphosphate hydrolases"/>
    <property type="match status" value="1"/>
</dbReference>
<dbReference type="AlphaFoldDB" id="A0AAU7PR65"/>
<gene>
    <name evidence="2" type="ORF">ABFV83_01815</name>
</gene>
<keyword evidence="1" id="KW-1133">Transmembrane helix</keyword>
<keyword evidence="1" id="KW-0472">Membrane</keyword>
<feature type="transmembrane region" description="Helical" evidence="1">
    <location>
        <begin position="7"/>
        <end position="32"/>
    </location>
</feature>
<dbReference type="EMBL" id="CP157940">
    <property type="protein sequence ID" value="XBS54552.1"/>
    <property type="molecule type" value="Genomic_DNA"/>
</dbReference>
<dbReference type="RefSeq" id="WP_349947245.1">
    <property type="nucleotide sequence ID" value="NZ_CP157940.1"/>
</dbReference>
<dbReference type="InterPro" id="IPR027417">
    <property type="entry name" value="P-loop_NTPase"/>
</dbReference>
<evidence type="ECO:0000313" key="2">
    <source>
        <dbReference type="EMBL" id="XBS54552.1"/>
    </source>
</evidence>
<reference evidence="2" key="1">
    <citation type="submission" date="2024-06" db="EMBL/GenBank/DDBJ databases">
        <title>Lacrimispora cavernae sp. nov., a novel anaerobe isolated from bat guano pile inside a cave.</title>
        <authorList>
            <person name="Miller S.L."/>
            <person name="Lu N."/>
            <person name="King J."/>
            <person name="Sankaranarayanan K."/>
            <person name="Lawson P.A."/>
        </authorList>
    </citation>
    <scope>NUCLEOTIDE SEQUENCE</scope>
    <source>
        <strain evidence="2">BS-2</strain>
    </source>
</reference>
<name>A0AAU7PR65_9FIRM</name>
<keyword evidence="1" id="KW-0812">Transmembrane</keyword>
<accession>A0AAU7PR65</accession>
<proteinExistence type="predicted"/>
<evidence type="ECO:0000256" key="1">
    <source>
        <dbReference type="SAM" id="Phobius"/>
    </source>
</evidence>